<dbReference type="OrthoDB" id="2963168at2759"/>
<proteinExistence type="predicted"/>
<keyword evidence="2" id="KW-1185">Reference proteome</keyword>
<dbReference type="Gene3D" id="3.30.420.40">
    <property type="match status" value="1"/>
</dbReference>
<dbReference type="CDD" id="cd10170">
    <property type="entry name" value="ASKHA_NBD_HSP70"/>
    <property type="match status" value="1"/>
</dbReference>
<dbReference type="EMBL" id="JAABOA010004958">
    <property type="protein sequence ID" value="KAF9577342.1"/>
    <property type="molecule type" value="Genomic_DNA"/>
</dbReference>
<dbReference type="Gene3D" id="3.90.640.10">
    <property type="entry name" value="Actin, Chain A, domain 4"/>
    <property type="match status" value="1"/>
</dbReference>
<gene>
    <name evidence="1" type="primary">HSPA12A_7</name>
    <name evidence="1" type="ORF">BGW38_007498</name>
</gene>
<dbReference type="SUPFAM" id="SSF53067">
    <property type="entry name" value="Actin-like ATPase domain"/>
    <property type="match status" value="1"/>
</dbReference>
<evidence type="ECO:0000313" key="1">
    <source>
        <dbReference type="EMBL" id="KAF9577342.1"/>
    </source>
</evidence>
<name>A0A9P6FKX0_9FUNG</name>
<comment type="caution">
    <text evidence="1">The sequence shown here is derived from an EMBL/GenBank/DDBJ whole genome shotgun (WGS) entry which is preliminary data.</text>
</comment>
<reference evidence="1" key="1">
    <citation type="journal article" date="2020" name="Fungal Divers.">
        <title>Resolving the Mortierellaceae phylogeny through synthesis of multi-gene phylogenetics and phylogenomics.</title>
        <authorList>
            <person name="Vandepol N."/>
            <person name="Liber J."/>
            <person name="Desiro A."/>
            <person name="Na H."/>
            <person name="Kennedy M."/>
            <person name="Barry K."/>
            <person name="Grigoriev I.V."/>
            <person name="Miller A.N."/>
            <person name="O'Donnell K."/>
            <person name="Stajich J.E."/>
            <person name="Bonito G."/>
        </authorList>
    </citation>
    <scope>NUCLEOTIDE SEQUENCE</scope>
    <source>
        <strain evidence="1">KOD1015</strain>
    </source>
</reference>
<dbReference type="InterPro" id="IPR043129">
    <property type="entry name" value="ATPase_NBD"/>
</dbReference>
<dbReference type="PANTHER" id="PTHR14187:SF5">
    <property type="entry name" value="HEAT SHOCK 70 KDA PROTEIN 12A"/>
    <property type="match status" value="1"/>
</dbReference>
<organism evidence="1 2">
    <name type="scientific">Lunasporangiospora selenospora</name>
    <dbReference type="NCBI Taxonomy" id="979761"/>
    <lineage>
        <taxon>Eukaryota</taxon>
        <taxon>Fungi</taxon>
        <taxon>Fungi incertae sedis</taxon>
        <taxon>Mucoromycota</taxon>
        <taxon>Mortierellomycotina</taxon>
        <taxon>Mortierellomycetes</taxon>
        <taxon>Mortierellales</taxon>
        <taxon>Mortierellaceae</taxon>
        <taxon>Lunasporangiospora</taxon>
    </lineage>
</organism>
<keyword evidence="1" id="KW-0346">Stress response</keyword>
<evidence type="ECO:0000313" key="2">
    <source>
        <dbReference type="Proteomes" id="UP000780801"/>
    </source>
</evidence>
<protein>
    <submittedName>
        <fullName evidence="1">Heat shock 70 kDa protein 12A</fullName>
    </submittedName>
</protein>
<dbReference type="AlphaFoldDB" id="A0A9P6FKX0"/>
<dbReference type="Proteomes" id="UP000780801">
    <property type="component" value="Unassembled WGS sequence"/>
</dbReference>
<sequence>MWSDRAKNVMRQAAIRAKMIKESDRRFKLESGDQFMVCDAGGGTVDLIVFEVTRTSAGRTLSEVTKGHGASCGSVFLDRRFRTLLEDRFKKQDVSISAVTISQMVDTFANEIKPHFDEKEDQYLRLTARWNLDATSNHAALGIEEDSMVFTGQELKEHVFDPVVEDVIKLIEIQLLQAPKCSTIFLVGGFGSSDYLSRRIRKQLEPRGLKILVPPRPELAIVRGAVHVGLNPKVVTARISRRFYGVETNEPFEQDKDPESTRVEEVSGSWCQKRFTCFVTKAEKLKIDQCVVREFAALKWSEIPQDFAIPLLSCDDGVSPPRHTTASGVTRLAKVCIPWPFAISDEIGKEIKVVVKMYFGLNEIKAVASIDDKDYGATIKFDAIDSY</sequence>
<accession>A0A9P6FKX0</accession>
<dbReference type="PANTHER" id="PTHR14187">
    <property type="entry name" value="ALPHA KINASE/ELONGATION FACTOR 2 KINASE"/>
    <property type="match status" value="1"/>
</dbReference>